<name>A0A1E3PEF0_9ASCO</name>
<evidence type="ECO:0000313" key="2">
    <source>
        <dbReference type="EMBL" id="ODQ63793.1"/>
    </source>
</evidence>
<accession>A0A1E3PEF0</accession>
<sequence length="408" mass="42798">MGAGNSGTDPNGESAPGLNEDVRVSIDQILDNDSTQVDEMLLTQAEDSLEAKQRLNFTQENSFPLHSSELPYLSKDGKDVLMNSINENNIGVSHDSQPMRDDMGQTLSISGTSNVPVTSSSNIYHGNSQSVSTNDPALVKIERSNHDNLAKRQTESIIYANEQSRNNFPVNLNSQLQNIHPIDTEIVARAALSVNGNQIPVDNSSNYLLPQNTTQISNPNPATSVATTSLPRMSMGNSLAPIASHGGSTTNNVNQAELTIERPGISLANPVSISSLGSTDNLPVSSVSMADIMRTNSAATSLVAAKSLPTSMPISASVSESVSPMAVASPLSISNGGSTVSSDMAPTMASLQSMKLVQSSSAPPTDNLNSIVAPLPGINLSEGQLGSQIRTQLGPQMVLMPQSPISPP</sequence>
<gene>
    <name evidence="2" type="ORF">NADFUDRAFT_37163</name>
</gene>
<feature type="region of interest" description="Disordered" evidence="1">
    <location>
        <begin position="1"/>
        <end position="20"/>
    </location>
</feature>
<evidence type="ECO:0000313" key="3">
    <source>
        <dbReference type="Proteomes" id="UP000095009"/>
    </source>
</evidence>
<dbReference type="AlphaFoldDB" id="A0A1E3PEF0"/>
<keyword evidence="3" id="KW-1185">Reference proteome</keyword>
<reference evidence="2 3" key="1">
    <citation type="journal article" date="2016" name="Proc. Natl. Acad. Sci. U.S.A.">
        <title>Comparative genomics of biotechnologically important yeasts.</title>
        <authorList>
            <person name="Riley R."/>
            <person name="Haridas S."/>
            <person name="Wolfe K.H."/>
            <person name="Lopes M.R."/>
            <person name="Hittinger C.T."/>
            <person name="Goeker M."/>
            <person name="Salamov A.A."/>
            <person name="Wisecaver J.H."/>
            <person name="Long T.M."/>
            <person name="Calvey C.H."/>
            <person name="Aerts A.L."/>
            <person name="Barry K.W."/>
            <person name="Choi C."/>
            <person name="Clum A."/>
            <person name="Coughlan A.Y."/>
            <person name="Deshpande S."/>
            <person name="Douglass A.P."/>
            <person name="Hanson S.J."/>
            <person name="Klenk H.-P."/>
            <person name="LaButti K.M."/>
            <person name="Lapidus A."/>
            <person name="Lindquist E.A."/>
            <person name="Lipzen A.M."/>
            <person name="Meier-Kolthoff J.P."/>
            <person name="Ohm R.A."/>
            <person name="Otillar R.P."/>
            <person name="Pangilinan J.L."/>
            <person name="Peng Y."/>
            <person name="Rokas A."/>
            <person name="Rosa C.A."/>
            <person name="Scheuner C."/>
            <person name="Sibirny A.A."/>
            <person name="Slot J.C."/>
            <person name="Stielow J.B."/>
            <person name="Sun H."/>
            <person name="Kurtzman C.P."/>
            <person name="Blackwell M."/>
            <person name="Grigoriev I.V."/>
            <person name="Jeffries T.W."/>
        </authorList>
    </citation>
    <scope>NUCLEOTIDE SEQUENCE [LARGE SCALE GENOMIC DNA]</scope>
    <source>
        <strain evidence="2 3">DSM 6958</strain>
    </source>
</reference>
<protein>
    <submittedName>
        <fullName evidence="2">Uncharacterized protein</fullName>
    </submittedName>
</protein>
<proteinExistence type="predicted"/>
<feature type="non-terminal residue" evidence="2">
    <location>
        <position position="408"/>
    </location>
</feature>
<dbReference type="Proteomes" id="UP000095009">
    <property type="component" value="Unassembled WGS sequence"/>
</dbReference>
<dbReference type="EMBL" id="KV454413">
    <property type="protein sequence ID" value="ODQ63793.1"/>
    <property type="molecule type" value="Genomic_DNA"/>
</dbReference>
<evidence type="ECO:0000256" key="1">
    <source>
        <dbReference type="SAM" id="MobiDB-lite"/>
    </source>
</evidence>
<feature type="compositionally biased region" description="Polar residues" evidence="1">
    <location>
        <begin position="1"/>
        <end position="11"/>
    </location>
</feature>
<organism evidence="2 3">
    <name type="scientific">Nadsonia fulvescens var. elongata DSM 6958</name>
    <dbReference type="NCBI Taxonomy" id="857566"/>
    <lineage>
        <taxon>Eukaryota</taxon>
        <taxon>Fungi</taxon>
        <taxon>Dikarya</taxon>
        <taxon>Ascomycota</taxon>
        <taxon>Saccharomycotina</taxon>
        <taxon>Dipodascomycetes</taxon>
        <taxon>Dipodascales</taxon>
        <taxon>Dipodascales incertae sedis</taxon>
        <taxon>Nadsonia</taxon>
    </lineage>
</organism>